<evidence type="ECO:0000313" key="2">
    <source>
        <dbReference type="EMBL" id="WOG90483.1"/>
    </source>
</evidence>
<accession>A0A166FH08</accession>
<sequence length="66" mass="7618">MIIQNMAGFCAPALKSDKSRAHVKLYSNSDHQIDGFYPPITYSRLRDLVNRIRGFSAFRESLGHRY</sequence>
<evidence type="ECO:0000313" key="1">
    <source>
        <dbReference type="EMBL" id="KZN07772.1"/>
    </source>
</evidence>
<dbReference type="Proteomes" id="UP000077755">
    <property type="component" value="Chromosome 2"/>
</dbReference>
<dbReference type="EMBL" id="LNRQ01000002">
    <property type="protein sequence ID" value="KZN07772.1"/>
    <property type="molecule type" value="Genomic_DNA"/>
</dbReference>
<protein>
    <submittedName>
        <fullName evidence="1">Uncharacterized protein</fullName>
    </submittedName>
</protein>
<dbReference type="Gramene" id="KZN07772">
    <property type="protein sequence ID" value="KZN07772"/>
    <property type="gene ID" value="DCAR_008609"/>
</dbReference>
<evidence type="ECO:0000313" key="3">
    <source>
        <dbReference type="Proteomes" id="UP000077755"/>
    </source>
</evidence>
<reference evidence="1" key="1">
    <citation type="journal article" date="2016" name="Nat. Genet.">
        <title>A high-quality carrot genome assembly provides new insights into carotenoid accumulation and asterid genome evolution.</title>
        <authorList>
            <person name="Iorizzo M."/>
            <person name="Ellison S."/>
            <person name="Senalik D."/>
            <person name="Zeng P."/>
            <person name="Satapoomin P."/>
            <person name="Huang J."/>
            <person name="Bowman M."/>
            <person name="Iovene M."/>
            <person name="Sanseverino W."/>
            <person name="Cavagnaro P."/>
            <person name="Yildiz M."/>
            <person name="Macko-Podgorni A."/>
            <person name="Moranska E."/>
            <person name="Grzebelus E."/>
            <person name="Grzebelus D."/>
            <person name="Ashrafi H."/>
            <person name="Zheng Z."/>
            <person name="Cheng S."/>
            <person name="Spooner D."/>
            <person name="Van Deynze A."/>
            <person name="Simon P."/>
        </authorList>
    </citation>
    <scope>NUCLEOTIDE SEQUENCE [LARGE SCALE GENOMIC DNA]</scope>
    <source>
        <tissue evidence="1">Leaf</tissue>
    </source>
</reference>
<reference evidence="2" key="2">
    <citation type="submission" date="2022-03" db="EMBL/GenBank/DDBJ databases">
        <title>Draft title - Genomic analysis of global carrot germplasm unveils the trajectory of domestication and the origin of high carotenoid orange carrot.</title>
        <authorList>
            <person name="Iorizzo M."/>
            <person name="Ellison S."/>
            <person name="Senalik D."/>
            <person name="Macko-Podgorni A."/>
            <person name="Grzebelus D."/>
            <person name="Bostan H."/>
            <person name="Rolling W."/>
            <person name="Curaba J."/>
            <person name="Simon P."/>
        </authorList>
    </citation>
    <scope>NUCLEOTIDE SEQUENCE</scope>
    <source>
        <tissue evidence="2">Leaf</tissue>
    </source>
</reference>
<name>A0A166FH08_DAUCS</name>
<organism evidence="1">
    <name type="scientific">Daucus carota subsp. sativus</name>
    <name type="common">Carrot</name>
    <dbReference type="NCBI Taxonomy" id="79200"/>
    <lineage>
        <taxon>Eukaryota</taxon>
        <taxon>Viridiplantae</taxon>
        <taxon>Streptophyta</taxon>
        <taxon>Embryophyta</taxon>
        <taxon>Tracheophyta</taxon>
        <taxon>Spermatophyta</taxon>
        <taxon>Magnoliopsida</taxon>
        <taxon>eudicotyledons</taxon>
        <taxon>Gunneridae</taxon>
        <taxon>Pentapetalae</taxon>
        <taxon>asterids</taxon>
        <taxon>campanulids</taxon>
        <taxon>Apiales</taxon>
        <taxon>Apiaceae</taxon>
        <taxon>Apioideae</taxon>
        <taxon>Scandiceae</taxon>
        <taxon>Daucinae</taxon>
        <taxon>Daucus</taxon>
        <taxon>Daucus sect. Daucus</taxon>
    </lineage>
</organism>
<proteinExistence type="predicted"/>
<dbReference type="AlphaFoldDB" id="A0A166FH08"/>
<gene>
    <name evidence="1" type="ORF">DCAR_008609</name>
    <name evidence="2" type="ORF">DCAR_0209727</name>
</gene>
<dbReference type="EMBL" id="CP093344">
    <property type="protein sequence ID" value="WOG90483.1"/>
    <property type="molecule type" value="Genomic_DNA"/>
</dbReference>
<keyword evidence="3" id="KW-1185">Reference proteome</keyword>